<sequence length="136" mass="15857">MLKEPLSLSVPLHSPFDGEPATAPFPGFTFLTQTEYVFSLCNLHINWSSLLWLRCGGIFLFFFVWLLSRLSFEDILIESRVITRTPIMLKELLHEHCLSLSRRHRRNRTENFFSLSNSSSRPLYICSDFGVFSMFC</sequence>
<feature type="transmembrane region" description="Helical" evidence="1">
    <location>
        <begin position="51"/>
        <end position="72"/>
    </location>
</feature>
<keyword evidence="1" id="KW-1133">Transmembrane helix</keyword>
<organism evidence="2 3">
    <name type="scientific">Phaseolus vulgaris</name>
    <name type="common">Kidney bean</name>
    <name type="synonym">French bean</name>
    <dbReference type="NCBI Taxonomy" id="3885"/>
    <lineage>
        <taxon>Eukaryota</taxon>
        <taxon>Viridiplantae</taxon>
        <taxon>Streptophyta</taxon>
        <taxon>Embryophyta</taxon>
        <taxon>Tracheophyta</taxon>
        <taxon>Spermatophyta</taxon>
        <taxon>Magnoliopsida</taxon>
        <taxon>eudicotyledons</taxon>
        <taxon>Gunneridae</taxon>
        <taxon>Pentapetalae</taxon>
        <taxon>rosids</taxon>
        <taxon>fabids</taxon>
        <taxon>Fabales</taxon>
        <taxon>Fabaceae</taxon>
        <taxon>Papilionoideae</taxon>
        <taxon>50 kb inversion clade</taxon>
        <taxon>NPAAA clade</taxon>
        <taxon>indigoferoid/millettioid clade</taxon>
        <taxon>Phaseoleae</taxon>
        <taxon>Phaseolus</taxon>
    </lineage>
</organism>
<proteinExistence type="predicted"/>
<evidence type="ECO:0000313" key="3">
    <source>
        <dbReference type="Proteomes" id="UP000000226"/>
    </source>
</evidence>
<evidence type="ECO:0000313" key="2">
    <source>
        <dbReference type="EMBL" id="ESW31098.1"/>
    </source>
</evidence>
<dbReference type="Gramene" id="ESW31098">
    <property type="protein sequence ID" value="ESW31098"/>
    <property type="gene ID" value="PHAVU_002G208900g"/>
</dbReference>
<gene>
    <name evidence="2" type="ORF">PHAVU_002G208900g</name>
</gene>
<dbReference type="AlphaFoldDB" id="V7CP10"/>
<keyword evidence="3" id="KW-1185">Reference proteome</keyword>
<protein>
    <submittedName>
        <fullName evidence="2">Uncharacterized protein</fullName>
    </submittedName>
</protein>
<keyword evidence="1" id="KW-0472">Membrane</keyword>
<reference evidence="3" key="1">
    <citation type="journal article" date="2014" name="Nat. Genet.">
        <title>A reference genome for common bean and genome-wide analysis of dual domestications.</title>
        <authorList>
            <person name="Schmutz J."/>
            <person name="McClean P.E."/>
            <person name="Mamidi S."/>
            <person name="Wu G.A."/>
            <person name="Cannon S.B."/>
            <person name="Grimwood J."/>
            <person name="Jenkins J."/>
            <person name="Shu S."/>
            <person name="Song Q."/>
            <person name="Chavarro C."/>
            <person name="Torres-Torres M."/>
            <person name="Geffroy V."/>
            <person name="Moghaddam S.M."/>
            <person name="Gao D."/>
            <person name="Abernathy B."/>
            <person name="Barry K."/>
            <person name="Blair M."/>
            <person name="Brick M.A."/>
            <person name="Chovatia M."/>
            <person name="Gepts P."/>
            <person name="Goodstein D.M."/>
            <person name="Gonzales M."/>
            <person name="Hellsten U."/>
            <person name="Hyten D.L."/>
            <person name="Jia G."/>
            <person name="Kelly J.D."/>
            <person name="Kudrna D."/>
            <person name="Lee R."/>
            <person name="Richard M.M."/>
            <person name="Miklas P.N."/>
            <person name="Osorno J.M."/>
            <person name="Rodrigues J."/>
            <person name="Thareau V."/>
            <person name="Urrea C.A."/>
            <person name="Wang M."/>
            <person name="Yu Y."/>
            <person name="Zhang M."/>
            <person name="Wing R.A."/>
            <person name="Cregan P.B."/>
            <person name="Rokhsar D.S."/>
            <person name="Jackson S.A."/>
        </authorList>
    </citation>
    <scope>NUCLEOTIDE SEQUENCE [LARGE SCALE GENOMIC DNA]</scope>
    <source>
        <strain evidence="3">cv. G19833</strain>
    </source>
</reference>
<name>V7CP10_PHAVU</name>
<accession>V7CP10</accession>
<dbReference type="EMBL" id="CM002289">
    <property type="protein sequence ID" value="ESW31098.1"/>
    <property type="molecule type" value="Genomic_DNA"/>
</dbReference>
<evidence type="ECO:0000256" key="1">
    <source>
        <dbReference type="SAM" id="Phobius"/>
    </source>
</evidence>
<dbReference type="Proteomes" id="UP000000226">
    <property type="component" value="Chromosome 2"/>
</dbReference>
<keyword evidence="1" id="KW-0812">Transmembrane</keyword>